<feature type="domain" description="MlaB-like STAS" evidence="2">
    <location>
        <begin position="187"/>
        <end position="269"/>
    </location>
</feature>
<organism evidence="4 5">
    <name type="scientific">Actinomadura graeca</name>
    <dbReference type="NCBI Taxonomy" id="2750812"/>
    <lineage>
        <taxon>Bacteria</taxon>
        <taxon>Bacillati</taxon>
        <taxon>Actinomycetota</taxon>
        <taxon>Actinomycetes</taxon>
        <taxon>Streptosporangiales</taxon>
        <taxon>Thermomonosporaceae</taxon>
        <taxon>Actinomadura</taxon>
    </lineage>
</organism>
<evidence type="ECO:0000259" key="2">
    <source>
        <dbReference type="Pfam" id="PF13466"/>
    </source>
</evidence>
<protein>
    <submittedName>
        <fullName evidence="4">MEDS domain-containing protein</fullName>
    </submittedName>
</protein>
<evidence type="ECO:0000256" key="1">
    <source>
        <dbReference type="SAM" id="MobiDB-lite"/>
    </source>
</evidence>
<dbReference type="EMBL" id="CP059572">
    <property type="protein sequence ID" value="QXJ21725.1"/>
    <property type="molecule type" value="Genomic_DNA"/>
</dbReference>
<gene>
    <name evidence="4" type="ORF">AGRA3207_002610</name>
</gene>
<sequence length="281" mass="29243">MAHSKAVGGMLPGDHAYVAYDTDAERDAIMAAYVRDGLRAGHAVIRLVDSAPGGPAAARPPAGTGGDDDGDVIVLPADIGLTGTGLADAIGAATRGGRTGVRLTAEASPSPRGWPGTEAFAAFEAALHRAATAPGSRVMALCLFDRRWFGAAHLRMLDGRHGVRVRADDLFDDGVLTITPLFAPPGLRLSGAIDESTLPALVAALRDYDLRAGPGDAHLCLDLARLDFCDLDGLRTLIEANRTSAVLDRQVILRAIPGCVELMLRASGWETAPGVVREAAL</sequence>
<dbReference type="CDD" id="cd07043">
    <property type="entry name" value="STAS_anti-anti-sigma_factors"/>
    <property type="match status" value="1"/>
</dbReference>
<dbReference type="InterPro" id="IPR036513">
    <property type="entry name" value="STAS_dom_sf"/>
</dbReference>
<dbReference type="Gene3D" id="3.30.750.24">
    <property type="entry name" value="STAS domain"/>
    <property type="match status" value="1"/>
</dbReference>
<evidence type="ECO:0000259" key="3">
    <source>
        <dbReference type="Pfam" id="PF14417"/>
    </source>
</evidence>
<dbReference type="RefSeq" id="WP_231334899.1">
    <property type="nucleotide sequence ID" value="NZ_CP059572.1"/>
</dbReference>
<dbReference type="SUPFAM" id="SSF52091">
    <property type="entry name" value="SpoIIaa-like"/>
    <property type="match status" value="1"/>
</dbReference>
<feature type="region of interest" description="Disordered" evidence="1">
    <location>
        <begin position="50"/>
        <end position="69"/>
    </location>
</feature>
<accession>A0ABX8QSG4</accession>
<feature type="compositionally biased region" description="Low complexity" evidence="1">
    <location>
        <begin position="51"/>
        <end position="62"/>
    </location>
</feature>
<dbReference type="InterPro" id="IPR058548">
    <property type="entry name" value="MlaB-like_STAS"/>
</dbReference>
<keyword evidence="5" id="KW-1185">Reference proteome</keyword>
<dbReference type="Proteomes" id="UP001049518">
    <property type="component" value="Chromosome"/>
</dbReference>
<proteinExistence type="predicted"/>
<dbReference type="InterPro" id="IPR025847">
    <property type="entry name" value="MEDS_domain"/>
</dbReference>
<dbReference type="Pfam" id="PF13466">
    <property type="entry name" value="STAS_2"/>
    <property type="match status" value="1"/>
</dbReference>
<reference evidence="4" key="1">
    <citation type="submission" date="2020-07" db="EMBL/GenBank/DDBJ databases">
        <authorList>
            <person name="Tarantini F.S."/>
            <person name="Hong K.W."/>
            <person name="Chan K.G."/>
        </authorList>
    </citation>
    <scope>NUCLEOTIDE SEQUENCE</scope>
    <source>
        <strain evidence="4">32-07</strain>
    </source>
</reference>
<evidence type="ECO:0000313" key="4">
    <source>
        <dbReference type="EMBL" id="QXJ21725.1"/>
    </source>
</evidence>
<dbReference type="Pfam" id="PF14417">
    <property type="entry name" value="MEDS"/>
    <property type="match status" value="1"/>
</dbReference>
<evidence type="ECO:0000313" key="5">
    <source>
        <dbReference type="Proteomes" id="UP001049518"/>
    </source>
</evidence>
<name>A0ABX8QSG4_9ACTN</name>
<feature type="domain" description="MEDS" evidence="3">
    <location>
        <begin position="14"/>
        <end position="156"/>
    </location>
</feature>